<comment type="caution">
    <text evidence="1">The sequence shown here is derived from an EMBL/GenBank/DDBJ whole genome shotgun (WGS) entry which is preliminary data.</text>
</comment>
<dbReference type="Proteomes" id="UP001149400">
    <property type="component" value="Unassembled WGS sequence"/>
</dbReference>
<sequence length="240" mass="26793">MKTQYIHYAGVMTGDLVGSTEMSESTRQGCLATLESCFSQFRQHETGHQANNNSLIPDGAGSDASDSDTMGEIYRGDAFQLYTRSPEHLLNMALTIRIALKSLGEDARLSLAVAPTSERQLPVRMANNSDAFLLSGRHLDAMKNQRLAFSSNDEDFARDAHMVLSLLDDHITPLTTKMAFALSVWMRQPNAQHAELAKALGITRSAFTRIINRANYGRIDDTCKWYADRLKRYRNTGREA</sequence>
<evidence type="ECO:0000313" key="1">
    <source>
        <dbReference type="EMBL" id="MDD1793120.1"/>
    </source>
</evidence>
<organism evidence="1 2">
    <name type="scientific">Enterovibrio gelatinilyticus</name>
    <dbReference type="NCBI Taxonomy" id="2899819"/>
    <lineage>
        <taxon>Bacteria</taxon>
        <taxon>Pseudomonadati</taxon>
        <taxon>Pseudomonadota</taxon>
        <taxon>Gammaproteobacteria</taxon>
        <taxon>Vibrionales</taxon>
        <taxon>Vibrionaceae</taxon>
        <taxon>Enterovibrio</taxon>
    </lineage>
</organism>
<protein>
    <submittedName>
        <fullName evidence="1">Winged helix-turn-helix domain-containing protein</fullName>
    </submittedName>
</protein>
<proteinExistence type="predicted"/>
<gene>
    <name evidence="1" type="ORF">LRP50_08260</name>
</gene>
<reference evidence="1" key="1">
    <citation type="submission" date="2021-12" db="EMBL/GenBank/DDBJ databases">
        <title>Enterovibrio ZSDZ35 sp. nov. and Enterovibrio ZSDZ42 sp. nov., isolated from coastal seawater in Qingdao.</title>
        <authorList>
            <person name="Zhang P."/>
        </authorList>
    </citation>
    <scope>NUCLEOTIDE SEQUENCE</scope>
    <source>
        <strain evidence="1">ZSDZ42</strain>
    </source>
</reference>
<evidence type="ECO:0000313" key="2">
    <source>
        <dbReference type="Proteomes" id="UP001149400"/>
    </source>
</evidence>
<name>A0ABT5QZS6_9GAMM</name>
<dbReference type="EMBL" id="JAJUBC010000007">
    <property type="protein sequence ID" value="MDD1793120.1"/>
    <property type="molecule type" value="Genomic_DNA"/>
</dbReference>
<dbReference type="RefSeq" id="WP_274163985.1">
    <property type="nucleotide sequence ID" value="NZ_JAJUBC010000007.1"/>
</dbReference>
<keyword evidence="2" id="KW-1185">Reference proteome</keyword>
<accession>A0ABT5QZS6</accession>